<gene>
    <name evidence="2" type="ORF">CUR178_05788</name>
</gene>
<reference evidence="2 3" key="1">
    <citation type="submission" date="2021-02" db="EMBL/GenBank/DDBJ databases">
        <title>Leishmania (Mundinia) enrietti genome sequencing and assembly.</title>
        <authorList>
            <person name="Almutairi H."/>
            <person name="Gatherer D."/>
        </authorList>
    </citation>
    <scope>NUCLEOTIDE SEQUENCE [LARGE SCALE GENOMIC DNA]</scope>
    <source>
        <strain evidence="2">CUR178</strain>
    </source>
</reference>
<dbReference type="Proteomes" id="UP000674179">
    <property type="component" value="Chromosome 20"/>
</dbReference>
<evidence type="ECO:0000256" key="1">
    <source>
        <dbReference type="SAM" id="MobiDB-lite"/>
    </source>
</evidence>
<name>A0A836GWY3_LEIEN</name>
<protein>
    <submittedName>
        <fullName evidence="2">Uncharacterized protein</fullName>
    </submittedName>
</protein>
<feature type="region of interest" description="Disordered" evidence="1">
    <location>
        <begin position="242"/>
        <end position="282"/>
    </location>
</feature>
<dbReference type="EMBL" id="JAFHKP010000020">
    <property type="protein sequence ID" value="KAG5480654.1"/>
    <property type="molecule type" value="Genomic_DNA"/>
</dbReference>
<sequence>MSASSPSYREYRQALVELYEKYDPAKVSRVDGLLHRFVGHEEAVLKAVVRKFCESTAPTGHQASALHSAAFSQPPAGGEGSSFSGPPPHAPPDPVDATTGEAGGQGNDRTRPVHLYEAHVPLRTSQVPHEMAEYGELEEAFLRALENELEEQPPAEAAEDSCVQPSMPAAPFDVKMNLRGAPHARADGSAGDKATEGRLLRTCQRSVSDRAPPARHQLQRYLGQEEEALHLTLARGDPGSVTRVANTDITGPTLAASSKEDTRTAAANGADPLRTQSPSAPRALLATPQETEKGAEYAIDGAAAAGPKAATLPNEAEGSVRAQGEECAFQPEGADAAATLAASQVTEAAAVVARITRHEGTAASAGTSPRRRQRASAAVSASVAPLSSGGARYASSPPGKGVAVIGLTGDIPASVAVRQPQAASARKAKASTGGSRVSNVVLPAPESAVTPSLISAEDEIDAALHSAIRQSALFDITFYDFFRVLGSSYDNGHERVSRLVANTLLGALFPDMPRATVRWEHADVSCAGEEEEAGVPAEKVRERIVQCSARQLRSGVGISNLRVTQYTQSLVRRMADFVKTCRAAVLQLQRQPRPLFVGFWVHRSVLPRAVPLWKRCWAMTSAEGDAVSVCHAGTLKTEMHIPFASVARCYRETHAVCAPPAYTRNGLAFQLTTCTPPLLVVVCPESSDTTTKLLSAFRAWSRSPRTVQKRSTERLRASSPTSAFRSRIDAAESMKHVRADEVRVWVLARATSTYESQRWSVEGVSIRMVSDRTRELCTCAVADVESVISEVELPVTPPARGAHGFMLCFAKGATPLMAFTEQRQERTRLLDRLYRSRVLSEVAARETGK</sequence>
<feature type="compositionally biased region" description="Pro residues" evidence="1">
    <location>
        <begin position="85"/>
        <end position="94"/>
    </location>
</feature>
<dbReference type="PANTHER" id="PTHR39666:SF1">
    <property type="entry name" value="NUCLEAR PORE COMPLEX NUP2_50_61 DOMAIN-CONTAINING PROTEIN"/>
    <property type="match status" value="1"/>
</dbReference>
<proteinExistence type="predicted"/>
<keyword evidence="3" id="KW-1185">Reference proteome</keyword>
<dbReference type="RefSeq" id="XP_067693467.1">
    <property type="nucleotide sequence ID" value="XM_067837468.1"/>
</dbReference>
<feature type="region of interest" description="Disordered" evidence="1">
    <location>
        <begin position="64"/>
        <end position="110"/>
    </location>
</feature>
<dbReference type="GeneID" id="94172978"/>
<evidence type="ECO:0000313" key="2">
    <source>
        <dbReference type="EMBL" id="KAG5480654.1"/>
    </source>
</evidence>
<comment type="caution">
    <text evidence="2">The sequence shown here is derived from an EMBL/GenBank/DDBJ whole genome shotgun (WGS) entry which is preliminary data.</text>
</comment>
<dbReference type="AlphaFoldDB" id="A0A836GWY3"/>
<dbReference type="KEGG" id="lenr:94172978"/>
<accession>A0A836GWY3</accession>
<dbReference type="PANTHER" id="PTHR39666">
    <property type="entry name" value="RANBP2-TYPE DOMAIN-CONTAINING PROTEIN"/>
    <property type="match status" value="1"/>
</dbReference>
<dbReference type="OrthoDB" id="277199at2759"/>
<evidence type="ECO:0000313" key="3">
    <source>
        <dbReference type="Proteomes" id="UP000674179"/>
    </source>
</evidence>
<organism evidence="2 3">
    <name type="scientific">Leishmania enriettii</name>
    <dbReference type="NCBI Taxonomy" id="5663"/>
    <lineage>
        <taxon>Eukaryota</taxon>
        <taxon>Discoba</taxon>
        <taxon>Euglenozoa</taxon>
        <taxon>Kinetoplastea</taxon>
        <taxon>Metakinetoplastina</taxon>
        <taxon>Trypanosomatida</taxon>
        <taxon>Trypanosomatidae</taxon>
        <taxon>Leishmaniinae</taxon>
        <taxon>Leishmania</taxon>
    </lineage>
</organism>